<comment type="caution">
    <text evidence="1">The sequence shown here is derived from an EMBL/GenBank/DDBJ whole genome shotgun (WGS) entry which is preliminary data.</text>
</comment>
<organism evidence="1 2">
    <name type="scientific">Cucurbita argyrosperma subsp. sororia</name>
    <dbReference type="NCBI Taxonomy" id="37648"/>
    <lineage>
        <taxon>Eukaryota</taxon>
        <taxon>Viridiplantae</taxon>
        <taxon>Streptophyta</taxon>
        <taxon>Embryophyta</taxon>
        <taxon>Tracheophyta</taxon>
        <taxon>Spermatophyta</taxon>
        <taxon>Magnoliopsida</taxon>
        <taxon>eudicotyledons</taxon>
        <taxon>Gunneridae</taxon>
        <taxon>Pentapetalae</taxon>
        <taxon>rosids</taxon>
        <taxon>fabids</taxon>
        <taxon>Cucurbitales</taxon>
        <taxon>Cucurbitaceae</taxon>
        <taxon>Cucurbiteae</taxon>
        <taxon>Cucurbita</taxon>
    </lineage>
</organism>
<dbReference type="Proteomes" id="UP000685013">
    <property type="component" value="Chromosome 7"/>
</dbReference>
<evidence type="ECO:0000313" key="1">
    <source>
        <dbReference type="EMBL" id="KAG6595320.1"/>
    </source>
</evidence>
<dbReference type="AlphaFoldDB" id="A0AAV6ND37"/>
<reference evidence="1 2" key="1">
    <citation type="journal article" date="2021" name="Hortic Res">
        <title>The domestication of Cucurbita argyrosperma as revealed by the genome of its wild relative.</title>
        <authorList>
            <person name="Barrera-Redondo J."/>
            <person name="Sanchez-de la Vega G."/>
            <person name="Aguirre-Liguori J.A."/>
            <person name="Castellanos-Morales G."/>
            <person name="Gutierrez-Guerrero Y.T."/>
            <person name="Aguirre-Dugua X."/>
            <person name="Aguirre-Planter E."/>
            <person name="Tenaillon M.I."/>
            <person name="Lira-Saade R."/>
            <person name="Eguiarte L.E."/>
        </authorList>
    </citation>
    <scope>NUCLEOTIDE SEQUENCE [LARGE SCALE GENOMIC DNA]</scope>
    <source>
        <strain evidence="1">JBR-2021</strain>
    </source>
</reference>
<gene>
    <name evidence="1" type="ORF">SDJN03_11873</name>
</gene>
<dbReference type="EMBL" id="JAGKQH010000007">
    <property type="protein sequence ID" value="KAG6595320.1"/>
    <property type="molecule type" value="Genomic_DNA"/>
</dbReference>
<feature type="non-terminal residue" evidence="1">
    <location>
        <position position="1"/>
    </location>
</feature>
<accession>A0AAV6ND37</accession>
<name>A0AAV6ND37_9ROSI</name>
<evidence type="ECO:0000313" key="2">
    <source>
        <dbReference type="Proteomes" id="UP000685013"/>
    </source>
</evidence>
<protein>
    <submittedName>
        <fullName evidence="1">Uncharacterized protein</fullName>
    </submittedName>
</protein>
<sequence>MYALATLNTRLSSLSRLMKSRIGLALSLIGKGLCHSDGSSVWFEKKSIYSKHRRGLEYPLNSVLLLKREVEASIVVYSVLPGLPKPLAAEKLLK</sequence>
<proteinExistence type="predicted"/>
<keyword evidence="2" id="KW-1185">Reference proteome</keyword>